<comment type="caution">
    <text evidence="2">The sequence shown here is derived from an EMBL/GenBank/DDBJ whole genome shotgun (WGS) entry which is preliminary data.</text>
</comment>
<sequence>MRTAALVRSRVEEALRRGEGAGSRDHPTRKTEQQQLELGDEEQQQLNGCVRERQQLVGDSEVKKRLRETDGNETGRGTVVGARRQRRLPAGTEAGEVAYRVFVP</sequence>
<feature type="region of interest" description="Disordered" evidence="1">
    <location>
        <begin position="1"/>
        <end position="42"/>
    </location>
</feature>
<name>A0A2I0IFJ2_PUNGR</name>
<organism evidence="2 3">
    <name type="scientific">Punica granatum</name>
    <name type="common">Pomegranate</name>
    <dbReference type="NCBI Taxonomy" id="22663"/>
    <lineage>
        <taxon>Eukaryota</taxon>
        <taxon>Viridiplantae</taxon>
        <taxon>Streptophyta</taxon>
        <taxon>Embryophyta</taxon>
        <taxon>Tracheophyta</taxon>
        <taxon>Spermatophyta</taxon>
        <taxon>Magnoliopsida</taxon>
        <taxon>eudicotyledons</taxon>
        <taxon>Gunneridae</taxon>
        <taxon>Pentapetalae</taxon>
        <taxon>rosids</taxon>
        <taxon>malvids</taxon>
        <taxon>Myrtales</taxon>
        <taxon>Lythraceae</taxon>
        <taxon>Punica</taxon>
    </lineage>
</organism>
<proteinExistence type="predicted"/>
<feature type="compositionally biased region" description="Basic and acidic residues" evidence="1">
    <location>
        <begin position="9"/>
        <end position="32"/>
    </location>
</feature>
<dbReference type="Proteomes" id="UP000233551">
    <property type="component" value="Unassembled WGS sequence"/>
</dbReference>
<reference evidence="2 3" key="1">
    <citation type="submission" date="2017-11" db="EMBL/GenBank/DDBJ databases">
        <title>De-novo sequencing of pomegranate (Punica granatum L.) genome.</title>
        <authorList>
            <person name="Akparov Z."/>
            <person name="Amiraslanov A."/>
            <person name="Hajiyeva S."/>
            <person name="Abbasov M."/>
            <person name="Kaur K."/>
            <person name="Hamwieh A."/>
            <person name="Solovyev V."/>
            <person name="Salamov A."/>
            <person name="Braich B."/>
            <person name="Kosarev P."/>
            <person name="Mahmoud A."/>
            <person name="Hajiyev E."/>
            <person name="Babayeva S."/>
            <person name="Izzatullayeva V."/>
            <person name="Mammadov A."/>
            <person name="Mammadov A."/>
            <person name="Sharifova S."/>
            <person name="Ojaghi J."/>
            <person name="Eynullazada K."/>
            <person name="Bayramov B."/>
            <person name="Abdulazimova A."/>
            <person name="Shahmuradov I."/>
        </authorList>
    </citation>
    <scope>NUCLEOTIDE SEQUENCE [LARGE SCALE GENOMIC DNA]</scope>
    <source>
        <strain evidence="3">cv. AG2017</strain>
        <tissue evidence="2">Leaf</tissue>
    </source>
</reference>
<keyword evidence="3" id="KW-1185">Reference proteome</keyword>
<evidence type="ECO:0000313" key="2">
    <source>
        <dbReference type="EMBL" id="PKI42136.1"/>
    </source>
</evidence>
<accession>A0A2I0IFJ2</accession>
<evidence type="ECO:0000256" key="1">
    <source>
        <dbReference type="SAM" id="MobiDB-lite"/>
    </source>
</evidence>
<evidence type="ECO:0000313" key="3">
    <source>
        <dbReference type="Proteomes" id="UP000233551"/>
    </source>
</evidence>
<gene>
    <name evidence="2" type="ORF">CRG98_037478</name>
</gene>
<dbReference type="AlphaFoldDB" id="A0A2I0IFJ2"/>
<protein>
    <submittedName>
        <fullName evidence="2">Uncharacterized protein</fullName>
    </submittedName>
</protein>
<dbReference type="EMBL" id="PGOL01003228">
    <property type="protein sequence ID" value="PKI42136.1"/>
    <property type="molecule type" value="Genomic_DNA"/>
</dbReference>